<dbReference type="Gene3D" id="2.40.10.10">
    <property type="entry name" value="Trypsin-like serine proteases"/>
    <property type="match status" value="1"/>
</dbReference>
<protein>
    <submittedName>
        <fullName evidence="4">Trypsin-1</fullName>
    </submittedName>
</protein>
<accession>A0A226D6V8</accession>
<dbReference type="SUPFAM" id="SSF50494">
    <property type="entry name" value="Trypsin-like serine proteases"/>
    <property type="match status" value="1"/>
</dbReference>
<keyword evidence="2" id="KW-0732">Signal</keyword>
<dbReference type="PANTHER" id="PTHR24252">
    <property type="entry name" value="ACROSIN-RELATED"/>
    <property type="match status" value="1"/>
</dbReference>
<reference evidence="4 5" key="1">
    <citation type="submission" date="2015-12" db="EMBL/GenBank/DDBJ databases">
        <title>The genome of Folsomia candida.</title>
        <authorList>
            <person name="Faddeeva A."/>
            <person name="Derks M.F."/>
            <person name="Anvar Y."/>
            <person name="Smit S."/>
            <person name="Van Straalen N."/>
            <person name="Roelofs D."/>
        </authorList>
    </citation>
    <scope>NUCLEOTIDE SEQUENCE [LARGE SCALE GENOMIC DNA]</scope>
    <source>
        <strain evidence="4 5">VU population</strain>
        <tissue evidence="4">Whole body</tissue>
    </source>
</reference>
<evidence type="ECO:0000313" key="5">
    <source>
        <dbReference type="Proteomes" id="UP000198287"/>
    </source>
</evidence>
<evidence type="ECO:0000256" key="1">
    <source>
        <dbReference type="ARBA" id="ARBA00023157"/>
    </source>
</evidence>
<dbReference type="EMBL" id="LNIX01000031">
    <property type="protein sequence ID" value="OXA40939.1"/>
    <property type="molecule type" value="Genomic_DNA"/>
</dbReference>
<dbReference type="InterPro" id="IPR001314">
    <property type="entry name" value="Peptidase_S1A"/>
</dbReference>
<dbReference type="Pfam" id="PF00089">
    <property type="entry name" value="Trypsin"/>
    <property type="match status" value="1"/>
</dbReference>
<dbReference type="GO" id="GO:0006508">
    <property type="term" value="P:proteolysis"/>
    <property type="evidence" value="ECO:0007669"/>
    <property type="project" value="InterPro"/>
</dbReference>
<dbReference type="OrthoDB" id="7475587at2759"/>
<dbReference type="PROSITE" id="PS50240">
    <property type="entry name" value="TRYPSIN_DOM"/>
    <property type="match status" value="1"/>
</dbReference>
<evidence type="ECO:0000313" key="4">
    <source>
        <dbReference type="EMBL" id="OXA40939.1"/>
    </source>
</evidence>
<organism evidence="4 5">
    <name type="scientific">Folsomia candida</name>
    <name type="common">Springtail</name>
    <dbReference type="NCBI Taxonomy" id="158441"/>
    <lineage>
        <taxon>Eukaryota</taxon>
        <taxon>Metazoa</taxon>
        <taxon>Ecdysozoa</taxon>
        <taxon>Arthropoda</taxon>
        <taxon>Hexapoda</taxon>
        <taxon>Collembola</taxon>
        <taxon>Entomobryomorpha</taxon>
        <taxon>Isotomoidea</taxon>
        <taxon>Isotomidae</taxon>
        <taxon>Proisotominae</taxon>
        <taxon>Folsomia</taxon>
    </lineage>
</organism>
<feature type="domain" description="Peptidase S1" evidence="3">
    <location>
        <begin position="44"/>
        <end position="282"/>
    </location>
</feature>
<dbReference type="STRING" id="158441.A0A226D6V8"/>
<dbReference type="InterPro" id="IPR018114">
    <property type="entry name" value="TRYPSIN_HIS"/>
</dbReference>
<dbReference type="InterPro" id="IPR001254">
    <property type="entry name" value="Trypsin_dom"/>
</dbReference>
<sequence length="383" mass="43007">MKYFPNFKIMNTIQTFVLLLLLSFTGTKGKKGHEDWGTYGNSVILSGYKTAPGQFSHQLAVEYHDYQVCSAALIGPNVALTAAHCVAGKDVEYLTLVAGRRYQNLHDLKEQVRKIDSIDIHEAYNGSTWLTSNDEVNDIALLHVERENPFEFTDHILPIALPQKTNAETKKPSRSMLSGWGVPQSGGLPSNDLQYVVLEPISDEKCQLLHPEMTIRETMLCAQYTPNGNNTCLADSGGPLVSMKDGNLVGIASYEFGCGYPERAVVFTEVAHYVDWILAKKSATETISGCRTIYRPPSRDCRWGTGLDLDTDLTVLGAKIHSYGILWFSRRWSSLYIKGKGDIDWHMTDQSSCNGVQNGLDKPRRLWSYFEDHSHYYKICDDM</sequence>
<keyword evidence="1" id="KW-1015">Disulfide bond</keyword>
<dbReference type="GO" id="GO:0004252">
    <property type="term" value="F:serine-type endopeptidase activity"/>
    <property type="evidence" value="ECO:0007669"/>
    <property type="project" value="InterPro"/>
</dbReference>
<dbReference type="SMART" id="SM00020">
    <property type="entry name" value="Tryp_SPc"/>
    <property type="match status" value="1"/>
</dbReference>
<name>A0A226D6V8_FOLCA</name>
<dbReference type="CDD" id="cd00190">
    <property type="entry name" value="Tryp_SPc"/>
    <property type="match status" value="1"/>
</dbReference>
<keyword evidence="5" id="KW-1185">Reference proteome</keyword>
<dbReference type="AlphaFoldDB" id="A0A226D6V8"/>
<feature type="chain" id="PRO_5012691589" evidence="2">
    <location>
        <begin position="30"/>
        <end position="383"/>
    </location>
</feature>
<dbReference type="FunFam" id="2.40.10.10:FF:000068">
    <property type="entry name" value="transmembrane protease serine 2"/>
    <property type="match status" value="1"/>
</dbReference>
<proteinExistence type="predicted"/>
<dbReference type="PANTHER" id="PTHR24252:SF8">
    <property type="entry name" value="ACROSIN"/>
    <property type="match status" value="1"/>
</dbReference>
<gene>
    <name evidence="4" type="ORF">Fcan01_24304</name>
</gene>
<evidence type="ECO:0000256" key="2">
    <source>
        <dbReference type="SAM" id="SignalP"/>
    </source>
</evidence>
<comment type="caution">
    <text evidence="4">The sequence shown here is derived from an EMBL/GenBank/DDBJ whole genome shotgun (WGS) entry which is preliminary data.</text>
</comment>
<dbReference type="Proteomes" id="UP000198287">
    <property type="component" value="Unassembled WGS sequence"/>
</dbReference>
<dbReference type="InterPro" id="IPR009003">
    <property type="entry name" value="Peptidase_S1_PA"/>
</dbReference>
<dbReference type="PROSITE" id="PS00134">
    <property type="entry name" value="TRYPSIN_HIS"/>
    <property type="match status" value="1"/>
</dbReference>
<dbReference type="PRINTS" id="PR00722">
    <property type="entry name" value="CHYMOTRYPSIN"/>
</dbReference>
<dbReference type="InterPro" id="IPR043504">
    <property type="entry name" value="Peptidase_S1_PA_chymotrypsin"/>
</dbReference>
<evidence type="ECO:0000259" key="3">
    <source>
        <dbReference type="PROSITE" id="PS50240"/>
    </source>
</evidence>
<feature type="signal peptide" evidence="2">
    <location>
        <begin position="1"/>
        <end position="29"/>
    </location>
</feature>